<protein>
    <recommendedName>
        <fullName evidence="5">Universal stress protein</fullName>
    </recommendedName>
</protein>
<evidence type="ECO:0000256" key="1">
    <source>
        <dbReference type="ARBA" id="ARBA00004496"/>
    </source>
</evidence>
<dbReference type="InterPro" id="IPR014729">
    <property type="entry name" value="Rossmann-like_a/b/a_fold"/>
</dbReference>
<comment type="similarity">
    <text evidence="2 5">Belongs to the universal stress protein A family.</text>
</comment>
<evidence type="ECO:0000256" key="2">
    <source>
        <dbReference type="ARBA" id="ARBA00008791"/>
    </source>
</evidence>
<sequence length="146" mass="15633">MYKRILHATDLSRDHYALCEQAALLARQLNAELYLMHVVALPASLQLAQGLGFVELATPSTSDAKTVLSVLGENFGVPVSRQFADIGAVTAHVFDKIRELNIDLLVIGSHTPGGFANFLGSNAQSLVNHAPCDVLTLRVGEEHAAS</sequence>
<comment type="subunit">
    <text evidence="3">Homodimer.</text>
</comment>
<proteinExistence type="inferred from homology"/>
<dbReference type="STRING" id="45065.Lgee_1709"/>
<dbReference type="PIRSF" id="PIRSF006276">
    <property type="entry name" value="UspA"/>
    <property type="match status" value="1"/>
</dbReference>
<evidence type="ECO:0000256" key="5">
    <source>
        <dbReference type="PIRNR" id="PIRNR006276"/>
    </source>
</evidence>
<dbReference type="GO" id="GO:0005737">
    <property type="term" value="C:cytoplasm"/>
    <property type="evidence" value="ECO:0007669"/>
    <property type="project" value="UniProtKB-SubCell"/>
</dbReference>
<dbReference type="PANTHER" id="PTHR46268">
    <property type="entry name" value="STRESS RESPONSE PROTEIN NHAX"/>
    <property type="match status" value="1"/>
</dbReference>
<name>A0A0W0TPA2_9GAMM</name>
<keyword evidence="7" id="KW-1185">Reference proteome</keyword>
<dbReference type="Gene3D" id="3.40.50.620">
    <property type="entry name" value="HUPs"/>
    <property type="match status" value="1"/>
</dbReference>
<dbReference type="EMBL" id="LNYC01000070">
    <property type="protein sequence ID" value="KTC97388.1"/>
    <property type="molecule type" value="Genomic_DNA"/>
</dbReference>
<gene>
    <name evidence="6" type="ORF">Lgee_1709</name>
</gene>
<dbReference type="PRINTS" id="PR01438">
    <property type="entry name" value="UNVRSLSTRESS"/>
</dbReference>
<dbReference type="InterPro" id="IPR006015">
    <property type="entry name" value="Universal_stress_UspA"/>
</dbReference>
<reference evidence="6 7" key="1">
    <citation type="submission" date="2015-11" db="EMBL/GenBank/DDBJ databases">
        <title>Genomic analysis of 38 Legionella species identifies large and diverse effector repertoires.</title>
        <authorList>
            <person name="Burstein D."/>
            <person name="Amaro F."/>
            <person name="Zusman T."/>
            <person name="Lifshitz Z."/>
            <person name="Cohen O."/>
            <person name="Gilbert J.A."/>
            <person name="Pupko T."/>
            <person name="Shuman H.A."/>
            <person name="Segal G."/>
        </authorList>
    </citation>
    <scope>NUCLEOTIDE SEQUENCE [LARGE SCALE GENOMIC DNA]</scope>
    <source>
        <strain evidence="6 7">ATCC 49504</strain>
    </source>
</reference>
<evidence type="ECO:0000256" key="4">
    <source>
        <dbReference type="ARBA" id="ARBA00022490"/>
    </source>
</evidence>
<dbReference type="InterPro" id="IPR006016">
    <property type="entry name" value="UspA"/>
</dbReference>
<dbReference type="PATRIC" id="fig|45065.4.peg.1857"/>
<evidence type="ECO:0000256" key="3">
    <source>
        <dbReference type="ARBA" id="ARBA00011738"/>
    </source>
</evidence>
<dbReference type="RefSeq" id="WP_028387333.1">
    <property type="nucleotide sequence ID" value="NZ_CAAAHN010000004.1"/>
</dbReference>
<dbReference type="OrthoDB" id="9792500at2"/>
<dbReference type="PANTHER" id="PTHR46268:SF23">
    <property type="entry name" value="UNIVERSAL STRESS PROTEIN A-RELATED"/>
    <property type="match status" value="1"/>
</dbReference>
<dbReference type="SUPFAM" id="SSF52402">
    <property type="entry name" value="Adenine nucleotide alpha hydrolases-like"/>
    <property type="match status" value="1"/>
</dbReference>
<dbReference type="Proteomes" id="UP000054785">
    <property type="component" value="Unassembled WGS sequence"/>
</dbReference>
<keyword evidence="4 5" id="KW-0963">Cytoplasm</keyword>
<evidence type="ECO:0000313" key="6">
    <source>
        <dbReference type="EMBL" id="KTC97388.1"/>
    </source>
</evidence>
<comment type="subcellular location">
    <subcellularLocation>
        <location evidence="1 5">Cytoplasm</location>
    </subcellularLocation>
</comment>
<accession>A0A0W0TPA2</accession>
<evidence type="ECO:0000313" key="7">
    <source>
        <dbReference type="Proteomes" id="UP000054785"/>
    </source>
</evidence>
<dbReference type="AlphaFoldDB" id="A0A0W0TPA2"/>
<dbReference type="Pfam" id="PF00582">
    <property type="entry name" value="Usp"/>
    <property type="match status" value="1"/>
</dbReference>
<organism evidence="6 7">
    <name type="scientific">Legionella geestiana</name>
    <dbReference type="NCBI Taxonomy" id="45065"/>
    <lineage>
        <taxon>Bacteria</taxon>
        <taxon>Pseudomonadati</taxon>
        <taxon>Pseudomonadota</taxon>
        <taxon>Gammaproteobacteria</taxon>
        <taxon>Legionellales</taxon>
        <taxon>Legionellaceae</taxon>
        <taxon>Legionella</taxon>
    </lineage>
</organism>
<comment type="caution">
    <text evidence="6">The sequence shown here is derived from an EMBL/GenBank/DDBJ whole genome shotgun (WGS) entry which is preliminary data.</text>
</comment>